<accession>X0Y380</accession>
<protein>
    <recommendedName>
        <fullName evidence="1">Recombinase zinc beta ribbon domain-containing protein</fullName>
    </recommendedName>
</protein>
<organism evidence="2">
    <name type="scientific">marine sediment metagenome</name>
    <dbReference type="NCBI Taxonomy" id="412755"/>
    <lineage>
        <taxon>unclassified sequences</taxon>
        <taxon>metagenomes</taxon>
        <taxon>ecological metagenomes</taxon>
    </lineage>
</organism>
<comment type="caution">
    <text evidence="2">The sequence shown here is derived from an EMBL/GenBank/DDBJ whole genome shotgun (WGS) entry which is preliminary data.</text>
</comment>
<evidence type="ECO:0000313" key="2">
    <source>
        <dbReference type="EMBL" id="GAG50329.1"/>
    </source>
</evidence>
<evidence type="ECO:0000259" key="1">
    <source>
        <dbReference type="Pfam" id="PF13408"/>
    </source>
</evidence>
<dbReference type="EMBL" id="BARS01055946">
    <property type="protein sequence ID" value="GAG50329.1"/>
    <property type="molecule type" value="Genomic_DNA"/>
</dbReference>
<name>X0Y380_9ZZZZ</name>
<feature type="non-terminal residue" evidence="2">
    <location>
        <position position="164"/>
    </location>
</feature>
<dbReference type="AlphaFoldDB" id="X0Y380"/>
<reference evidence="2" key="1">
    <citation type="journal article" date="2014" name="Front. Microbiol.">
        <title>High frequency of phylogenetically diverse reductive dehalogenase-homologous genes in deep subseafloor sedimentary metagenomes.</title>
        <authorList>
            <person name="Kawai M."/>
            <person name="Futagami T."/>
            <person name="Toyoda A."/>
            <person name="Takaki Y."/>
            <person name="Nishi S."/>
            <person name="Hori S."/>
            <person name="Arai W."/>
            <person name="Tsubouchi T."/>
            <person name="Morono Y."/>
            <person name="Uchiyama I."/>
            <person name="Ito T."/>
            <person name="Fujiyama A."/>
            <person name="Inagaki F."/>
            <person name="Takami H."/>
        </authorList>
    </citation>
    <scope>NUCLEOTIDE SEQUENCE</scope>
    <source>
        <strain evidence="2">Expedition CK06-06</strain>
    </source>
</reference>
<gene>
    <name evidence="2" type="ORF">S01H1_82515</name>
</gene>
<sequence length="164" mass="19012">MFRRFIGWLFGFTRELNEMRQRASELEWDTAFGMYTRPALMAMSKTQLKGRKSVVFLDLCGKAQSIRAERSKKSNSFRKGSKVGNYAGTKYLLSTFIKCECGRNMQVSRSRGGRIYYVCPARTKDGTCDNESRPERSQIESDVMELIRKEILGEEGMRFLEREV</sequence>
<dbReference type="InterPro" id="IPR025827">
    <property type="entry name" value="Zn_ribbon_recom_dom"/>
</dbReference>
<proteinExistence type="predicted"/>
<dbReference type="Pfam" id="PF13408">
    <property type="entry name" value="Zn_ribbon_recom"/>
    <property type="match status" value="1"/>
</dbReference>
<feature type="domain" description="Recombinase zinc beta ribbon" evidence="1">
    <location>
        <begin position="92"/>
        <end position="148"/>
    </location>
</feature>